<reference evidence="13 14" key="1">
    <citation type="submission" date="2025-05" db="UniProtKB">
        <authorList>
            <consortium name="RefSeq"/>
        </authorList>
    </citation>
    <scope>IDENTIFICATION</scope>
    <source>
        <tissue evidence="13 14">Seedling</tissue>
    </source>
</reference>
<feature type="region of interest" description="Disordered" evidence="10">
    <location>
        <begin position="264"/>
        <end position="284"/>
    </location>
</feature>
<dbReference type="Pfam" id="PF02701">
    <property type="entry name" value="Zn_ribbon_Dof"/>
    <property type="match status" value="1"/>
</dbReference>
<evidence type="ECO:0000256" key="1">
    <source>
        <dbReference type="ARBA" id="ARBA00022723"/>
    </source>
</evidence>
<dbReference type="PANTHER" id="PTHR31992:SF301">
    <property type="entry name" value="DOF ZINC FINGER PROTEIN DOF3.7"/>
    <property type="match status" value="1"/>
</dbReference>
<name>A0ABM3IS79_ZIZJJ</name>
<evidence type="ECO:0000313" key="14">
    <source>
        <dbReference type="RefSeq" id="XP_048334430.1"/>
    </source>
</evidence>
<feature type="region of interest" description="Disordered" evidence="10">
    <location>
        <begin position="154"/>
        <end position="184"/>
    </location>
</feature>
<comment type="subcellular location">
    <subcellularLocation>
        <location evidence="8 9">Nucleus</location>
    </subcellularLocation>
</comment>
<keyword evidence="5 8" id="KW-0238">DNA-binding</keyword>
<gene>
    <name evidence="13 14 15" type="primary">LOC107423631</name>
</gene>
<accession>A0ABM3IS79</accession>
<dbReference type="PANTHER" id="PTHR31992">
    <property type="entry name" value="DOF ZINC FINGER PROTEIN DOF1.4-RELATED"/>
    <property type="match status" value="1"/>
</dbReference>
<keyword evidence="3 9" id="KW-0862">Zinc</keyword>
<feature type="compositionally biased region" description="Gly residues" evidence="10">
    <location>
        <begin position="273"/>
        <end position="284"/>
    </location>
</feature>
<feature type="region of interest" description="Disordered" evidence="10">
    <location>
        <begin position="302"/>
        <end position="330"/>
    </location>
</feature>
<feature type="compositionally biased region" description="Low complexity" evidence="10">
    <location>
        <begin position="161"/>
        <end position="184"/>
    </location>
</feature>
<protein>
    <recommendedName>
        <fullName evidence="9">Dof zinc finger protein</fullName>
    </recommendedName>
</protein>
<evidence type="ECO:0000256" key="6">
    <source>
        <dbReference type="ARBA" id="ARBA00023163"/>
    </source>
</evidence>
<evidence type="ECO:0000313" key="13">
    <source>
        <dbReference type="RefSeq" id="XP_048334429.1"/>
    </source>
</evidence>
<dbReference type="InterPro" id="IPR045174">
    <property type="entry name" value="Dof"/>
</dbReference>
<feature type="region of interest" description="Disordered" evidence="10">
    <location>
        <begin position="69"/>
        <end position="135"/>
    </location>
</feature>
<organism evidence="12 14">
    <name type="scientific">Ziziphus jujuba</name>
    <name type="common">Chinese jujube</name>
    <name type="synonym">Ziziphus sativa</name>
    <dbReference type="NCBI Taxonomy" id="326968"/>
    <lineage>
        <taxon>Eukaryota</taxon>
        <taxon>Viridiplantae</taxon>
        <taxon>Streptophyta</taxon>
        <taxon>Embryophyta</taxon>
        <taxon>Tracheophyta</taxon>
        <taxon>Spermatophyta</taxon>
        <taxon>Magnoliopsida</taxon>
        <taxon>eudicotyledons</taxon>
        <taxon>Gunneridae</taxon>
        <taxon>Pentapetalae</taxon>
        <taxon>rosids</taxon>
        <taxon>fabids</taxon>
        <taxon>Rosales</taxon>
        <taxon>Rhamnaceae</taxon>
        <taxon>Paliureae</taxon>
        <taxon>Ziziphus</taxon>
    </lineage>
</organism>
<evidence type="ECO:0000256" key="9">
    <source>
        <dbReference type="RuleBase" id="RU369094"/>
    </source>
</evidence>
<keyword evidence="2 8" id="KW-0863">Zinc-finger</keyword>
<keyword evidence="12" id="KW-1185">Reference proteome</keyword>
<dbReference type="RefSeq" id="XP_048334431.1">
    <property type="nucleotide sequence ID" value="XM_048478474.2"/>
</dbReference>
<dbReference type="RefSeq" id="XP_048334429.1">
    <property type="nucleotide sequence ID" value="XM_048478472.2"/>
</dbReference>
<dbReference type="InterPro" id="IPR003851">
    <property type="entry name" value="Znf_Dof"/>
</dbReference>
<dbReference type="GeneID" id="107423631"/>
<evidence type="ECO:0000313" key="12">
    <source>
        <dbReference type="Proteomes" id="UP001652623"/>
    </source>
</evidence>
<sequence>MEEINHGSNACTNKPAVLEKRARPEEQLNCPRCNSTNTKFCYYNNYSLTQPRYFCKTCRRYWTEGGTLRNVPVGGGSRKNKKPIPPFSSSSSSSSSAAAASSKSIPDLNPLSLSQQQFPCLNPRPPPPHYQGQDLNLSFHKYYGGAASATQYMEVQKSENDTTTTSSSNDNNNNNNNLQSNTAASASVPFSSSCSSIELVRSSSGIGSRAGGLNSFIQTTPMMMLDSNAMYPSGFYLQEVKPTTTTTPFGFCVDGLGLGSRYGGVQENNSNNNGGGGSGSGSGSGSGRILFPFADFKQVSTNAASDVDHQNKGQGNSSGYWNGLLGGGSW</sequence>
<keyword evidence="6 9" id="KW-0804">Transcription</keyword>
<evidence type="ECO:0000313" key="15">
    <source>
        <dbReference type="RefSeq" id="XP_048334431.1"/>
    </source>
</evidence>
<proteinExistence type="predicted"/>
<evidence type="ECO:0000256" key="7">
    <source>
        <dbReference type="ARBA" id="ARBA00023242"/>
    </source>
</evidence>
<evidence type="ECO:0000256" key="10">
    <source>
        <dbReference type="SAM" id="MobiDB-lite"/>
    </source>
</evidence>
<dbReference type="RefSeq" id="XP_048334430.1">
    <property type="nucleotide sequence ID" value="XM_048478473.2"/>
</dbReference>
<comment type="function">
    <text evidence="9">Transcription factor that binds specifically to a 5'-AA[AG]G-3' consensus core sequence.</text>
</comment>
<evidence type="ECO:0000259" key="11">
    <source>
        <dbReference type="PROSITE" id="PS50884"/>
    </source>
</evidence>
<feature type="domain" description="Dof-type" evidence="11">
    <location>
        <begin position="28"/>
        <end position="82"/>
    </location>
</feature>
<keyword evidence="7 8" id="KW-0539">Nucleus</keyword>
<evidence type="ECO:0000256" key="2">
    <source>
        <dbReference type="ARBA" id="ARBA00022771"/>
    </source>
</evidence>
<keyword evidence="4 9" id="KW-0805">Transcription regulation</keyword>
<dbReference type="PROSITE" id="PS01361">
    <property type="entry name" value="ZF_DOF_1"/>
    <property type="match status" value="1"/>
</dbReference>
<evidence type="ECO:0000256" key="3">
    <source>
        <dbReference type="ARBA" id="ARBA00022833"/>
    </source>
</evidence>
<evidence type="ECO:0000256" key="4">
    <source>
        <dbReference type="ARBA" id="ARBA00023015"/>
    </source>
</evidence>
<evidence type="ECO:0000256" key="8">
    <source>
        <dbReference type="PROSITE-ProRule" id="PRU00071"/>
    </source>
</evidence>
<dbReference type="Proteomes" id="UP001652623">
    <property type="component" value="Chromosome 7"/>
</dbReference>
<evidence type="ECO:0000256" key="5">
    <source>
        <dbReference type="ARBA" id="ARBA00023125"/>
    </source>
</evidence>
<dbReference type="PROSITE" id="PS50884">
    <property type="entry name" value="ZF_DOF_2"/>
    <property type="match status" value="1"/>
</dbReference>
<keyword evidence="1 9" id="KW-0479">Metal-binding</keyword>
<feature type="compositionally biased region" description="Low complexity" evidence="10">
    <location>
        <begin position="88"/>
        <end position="102"/>
    </location>
</feature>